<keyword evidence="2" id="KW-0472">Membrane</keyword>
<dbReference type="PANTHER" id="PTHR30627:SF1">
    <property type="entry name" value="PEPTIDOGLYCAN D,D-TRANSPEPTIDASE FTSI"/>
    <property type="match status" value="1"/>
</dbReference>
<dbReference type="InterPro" id="IPR050515">
    <property type="entry name" value="Beta-lactam/transpept"/>
</dbReference>
<evidence type="ECO:0000313" key="5">
    <source>
        <dbReference type="EMBL" id="CAB4952859.1"/>
    </source>
</evidence>
<dbReference type="Gene3D" id="3.30.450.330">
    <property type="match status" value="1"/>
</dbReference>
<dbReference type="InterPro" id="IPR036138">
    <property type="entry name" value="PBP_dimer_sf"/>
</dbReference>
<evidence type="ECO:0000256" key="2">
    <source>
        <dbReference type="ARBA" id="ARBA00023136"/>
    </source>
</evidence>
<proteinExistence type="predicted"/>
<accession>A0A6J7KEF1</accession>
<dbReference type="Gene3D" id="3.40.710.10">
    <property type="entry name" value="DD-peptidase/beta-lactamase superfamily"/>
    <property type="match status" value="1"/>
</dbReference>
<dbReference type="SUPFAM" id="SSF56519">
    <property type="entry name" value="Penicillin binding protein dimerisation domain"/>
    <property type="match status" value="1"/>
</dbReference>
<feature type="domain" description="Penicillin-binding protein transpeptidase" evidence="3">
    <location>
        <begin position="258"/>
        <end position="564"/>
    </location>
</feature>
<comment type="subcellular location">
    <subcellularLocation>
        <location evidence="1">Membrane</location>
    </subcellularLocation>
</comment>
<reference evidence="5" key="1">
    <citation type="submission" date="2020-05" db="EMBL/GenBank/DDBJ databases">
        <authorList>
            <person name="Chiriac C."/>
            <person name="Salcher M."/>
            <person name="Ghai R."/>
            <person name="Kavagutti S V."/>
        </authorList>
    </citation>
    <scope>NUCLEOTIDE SEQUENCE</scope>
</reference>
<dbReference type="PANTHER" id="PTHR30627">
    <property type="entry name" value="PEPTIDOGLYCAN D,D-TRANSPEPTIDASE"/>
    <property type="match status" value="1"/>
</dbReference>
<dbReference type="Gene3D" id="3.90.1310.10">
    <property type="entry name" value="Penicillin-binding protein 2a (Domain 2)"/>
    <property type="match status" value="1"/>
</dbReference>
<dbReference type="InterPro" id="IPR001460">
    <property type="entry name" value="PCN-bd_Tpept"/>
</dbReference>
<gene>
    <name evidence="5" type="ORF">UFOPK3797_00623</name>
</gene>
<dbReference type="AlphaFoldDB" id="A0A6J7KEF1"/>
<evidence type="ECO:0000259" key="4">
    <source>
        <dbReference type="Pfam" id="PF03717"/>
    </source>
</evidence>
<dbReference type="Pfam" id="PF03717">
    <property type="entry name" value="PBP_dimer"/>
    <property type="match status" value="1"/>
</dbReference>
<dbReference type="GO" id="GO:0071555">
    <property type="term" value="P:cell wall organization"/>
    <property type="evidence" value="ECO:0007669"/>
    <property type="project" value="TreeGrafter"/>
</dbReference>
<sequence>MNNQQLVQSRIRKIVAIALVLFMLFGLRLIEIQAIRANGYVEKADNELSKTATLLAPRGAIYDKNGVELARSVSAINIAVDQTVVNDPVNAAKVVAPLLGLSESELIPSLTGQRRYVMIAKDVAPSKWRAIYSAITNYNTEILKTEGGISKRIGGFVPERSYIRDYPNGKLSASLVGIINNEGIGASGIESSLNSILSGRNGKYVYANGRGNIIPGSEQVRVEAKAGTSIRLTIDRDVQWVAQNAISQAVAAARAESGTVIVMDPKTGHILAQASAPTFDPNNSATITQDKLRNPSVQEVYEPGSTGKVITVAAAMEEKLVTPNTVFTIPYSMKVAGETFSDHEKHPPQRLTTTGLLAVSSNTGSIKLGQSLGKDNLYDYLKKFGIGENTNSKLPGESAGILHPVKNWSGTSLPTIAFGQGYSVTAMQATSVFATIANNGIRVKPTILAGLVDESGKFSAVNDSQSVKVLSEDTAKNLRKMMESVVSPSGTAPSAAISGYRVAGKTGTAERYNPICKCYSGYTASFIGFAPADQPRYVVSVTIQDPKGMHWGGVLAGPVFKKVMSFVLQNERIKPTPVSQTHFSLTEAALKSALKTSKKDPFKSGA</sequence>
<dbReference type="EMBL" id="CAFBNN010000067">
    <property type="protein sequence ID" value="CAB4952859.1"/>
    <property type="molecule type" value="Genomic_DNA"/>
</dbReference>
<dbReference type="GO" id="GO:0005886">
    <property type="term" value="C:plasma membrane"/>
    <property type="evidence" value="ECO:0007669"/>
    <property type="project" value="TreeGrafter"/>
</dbReference>
<feature type="domain" description="Penicillin-binding protein dimerisation" evidence="4">
    <location>
        <begin position="56"/>
        <end position="215"/>
    </location>
</feature>
<name>A0A6J7KEF1_9ZZZZ</name>
<evidence type="ECO:0000256" key="1">
    <source>
        <dbReference type="ARBA" id="ARBA00004370"/>
    </source>
</evidence>
<dbReference type="InterPro" id="IPR012338">
    <property type="entry name" value="Beta-lactam/transpept-like"/>
</dbReference>
<dbReference type="InterPro" id="IPR005311">
    <property type="entry name" value="PBP_dimer"/>
</dbReference>
<dbReference type="GO" id="GO:0008658">
    <property type="term" value="F:penicillin binding"/>
    <property type="evidence" value="ECO:0007669"/>
    <property type="project" value="InterPro"/>
</dbReference>
<protein>
    <submittedName>
        <fullName evidence="5">Unannotated protein</fullName>
    </submittedName>
</protein>
<dbReference type="Pfam" id="PF00905">
    <property type="entry name" value="Transpeptidase"/>
    <property type="match status" value="1"/>
</dbReference>
<evidence type="ECO:0000259" key="3">
    <source>
        <dbReference type="Pfam" id="PF00905"/>
    </source>
</evidence>
<dbReference type="SUPFAM" id="SSF56601">
    <property type="entry name" value="beta-lactamase/transpeptidase-like"/>
    <property type="match status" value="1"/>
</dbReference>
<organism evidence="5">
    <name type="scientific">freshwater metagenome</name>
    <dbReference type="NCBI Taxonomy" id="449393"/>
    <lineage>
        <taxon>unclassified sequences</taxon>
        <taxon>metagenomes</taxon>
        <taxon>ecological metagenomes</taxon>
    </lineage>
</organism>